<keyword evidence="3" id="KW-1185">Reference proteome</keyword>
<dbReference type="AlphaFoldDB" id="A0A3N6N379"/>
<dbReference type="Proteomes" id="UP000282323">
    <property type="component" value="Unassembled WGS sequence"/>
</dbReference>
<feature type="transmembrane region" description="Helical" evidence="1">
    <location>
        <begin position="139"/>
        <end position="164"/>
    </location>
</feature>
<keyword evidence="1" id="KW-1133">Transmembrane helix</keyword>
<name>A0A3N6N379_NATCH</name>
<dbReference type="Pfam" id="PF24368">
    <property type="entry name" value="DUF7524"/>
    <property type="match status" value="1"/>
</dbReference>
<feature type="transmembrane region" description="Helical" evidence="1">
    <location>
        <begin position="170"/>
        <end position="191"/>
    </location>
</feature>
<evidence type="ECO:0000313" key="3">
    <source>
        <dbReference type="Proteomes" id="UP000282323"/>
    </source>
</evidence>
<keyword evidence="1" id="KW-0812">Transmembrane</keyword>
<reference evidence="2 3" key="1">
    <citation type="submission" date="2018-10" db="EMBL/GenBank/DDBJ databases">
        <title>Natrarchaeobius chitinivorans gen. nov., sp. nov., and Natrarchaeobius haloalkaliphilus sp. nov., alkaliphilic, chitin-utilizing haloarchaea from hypersaline alkaline lakes.</title>
        <authorList>
            <person name="Sorokin D.Y."/>
            <person name="Elcheninov A.G."/>
            <person name="Kostrikina N.A."/>
            <person name="Bale N.J."/>
            <person name="Sinninghe Damste J.S."/>
            <person name="Khijniak T.V."/>
            <person name="Kublanov I.V."/>
            <person name="Toshchakov S.V."/>
        </authorList>
    </citation>
    <scope>NUCLEOTIDE SEQUENCE [LARGE SCALE GENOMIC DNA]</scope>
    <source>
        <strain evidence="2 3">AArcht4T</strain>
    </source>
</reference>
<accession>A0A3N6N379</accession>
<sequence length="192" mass="19978">MRETEITVHVNRGNANTLETDTGSLETHRKISVVFRGHDRPAHVHLRLGGDLDRAVSIGNPNYYLEPDGVTVVSIDVEADHLEAPVDGELEVVTGYGSESLSIDVTIVPPPPEVDIDESLAQPTRSAPEPSLTERAASAIGFGTSTAGVLVLGIVALGIATLTAATVGGFVALLGFAIVVAGVVVALWLLLA</sequence>
<keyword evidence="1" id="KW-0472">Membrane</keyword>
<gene>
    <name evidence="2" type="ORF">EA473_16135</name>
</gene>
<dbReference type="OrthoDB" id="282430at2157"/>
<comment type="caution">
    <text evidence="2">The sequence shown here is derived from an EMBL/GenBank/DDBJ whole genome shotgun (WGS) entry which is preliminary data.</text>
</comment>
<proteinExistence type="predicted"/>
<dbReference type="InterPro" id="IPR055946">
    <property type="entry name" value="DUF7524"/>
</dbReference>
<protein>
    <submittedName>
        <fullName evidence="2">Uncharacterized protein</fullName>
    </submittedName>
</protein>
<dbReference type="EMBL" id="REGA01000015">
    <property type="protein sequence ID" value="RQG92542.1"/>
    <property type="molecule type" value="Genomic_DNA"/>
</dbReference>
<dbReference type="RefSeq" id="WP_124196630.1">
    <property type="nucleotide sequence ID" value="NZ_REGA01000015.1"/>
</dbReference>
<organism evidence="2 3">
    <name type="scientific">Natrarchaeobius chitinivorans</name>
    <dbReference type="NCBI Taxonomy" id="1679083"/>
    <lineage>
        <taxon>Archaea</taxon>
        <taxon>Methanobacteriati</taxon>
        <taxon>Methanobacteriota</taxon>
        <taxon>Stenosarchaea group</taxon>
        <taxon>Halobacteria</taxon>
        <taxon>Halobacteriales</taxon>
        <taxon>Natrialbaceae</taxon>
        <taxon>Natrarchaeobius</taxon>
    </lineage>
</organism>
<evidence type="ECO:0000256" key="1">
    <source>
        <dbReference type="SAM" id="Phobius"/>
    </source>
</evidence>
<evidence type="ECO:0000313" key="2">
    <source>
        <dbReference type="EMBL" id="RQG92542.1"/>
    </source>
</evidence>